<gene>
    <name evidence="4" type="ordered locus">Pisl_1457</name>
</gene>
<reference evidence="4" key="1">
    <citation type="submission" date="2006-12" db="EMBL/GenBank/DDBJ databases">
        <title>Complete sequence of Pyrobaculum islandicum DSM 4184.</title>
        <authorList>
            <person name="Copeland A."/>
            <person name="Lucas S."/>
            <person name="Lapidus A."/>
            <person name="Barry K."/>
            <person name="Detter J.C."/>
            <person name="Glavina del Rio T."/>
            <person name="Dalin E."/>
            <person name="Tice H."/>
            <person name="Pitluck S."/>
            <person name="Meincke L."/>
            <person name="Brettin T."/>
            <person name="Bruce D."/>
            <person name="Han C."/>
            <person name="Tapia R."/>
            <person name="Gilna P."/>
            <person name="Schmutz J."/>
            <person name="Larimer F."/>
            <person name="Land M."/>
            <person name="Hauser L."/>
            <person name="Kyrpides N."/>
            <person name="Mikhailova N."/>
            <person name="Cozen A.E."/>
            <person name="Fitz-Gibbon S.T."/>
            <person name="House C.H."/>
            <person name="Saltikov C."/>
            <person name="Lowe T."/>
            <person name="Richardson P."/>
        </authorList>
    </citation>
    <scope>NUCLEOTIDE SEQUENCE [LARGE SCALE GENOMIC DNA]</scope>
    <source>
        <strain evidence="4">DSM 4184</strain>
    </source>
</reference>
<keyword evidence="1" id="KW-0328">Glycosyltransferase</keyword>
<dbReference type="Proteomes" id="UP000002595">
    <property type="component" value="Chromosome"/>
</dbReference>
<sequence length="356" mass="38840">MLELATALAALHFGAPALYLLYLRAAPKKPLQPAAIYPKVAVVVPTYNEAPNIEAKLEDIYSQSYPRDRMSIYVVDSASTDGTAEAAERWAAGRKDAKVVVLREPERRGKAHALNTALAHLADEEVVVVTDADSRWLDRDTLRKAVAYLAAADAVSCLKKPAGGGPTEEAYRTWYNRLRLAESLVHSTPVFHGELAAFRREAIAGGFPEDVGADDSYAAIRIAIEGGRAVTPPDVWCIEAVPQRGYARWRLRRAQHLIQTFARALPKVAKAPPPYRAILAAEAYLHLFNPWLLPAAAALAAASGPPGLALLAAGAAALLYKPYRAWVAGQIYLMAAALRNIWNKELIWQKQEKPLP</sequence>
<evidence type="ECO:0000313" key="4">
    <source>
        <dbReference type="EMBL" id="ABL88613.1"/>
    </source>
</evidence>
<feature type="domain" description="Glycosyltransferase 2-like" evidence="3">
    <location>
        <begin position="42"/>
        <end position="203"/>
    </location>
</feature>
<dbReference type="SUPFAM" id="SSF53448">
    <property type="entry name" value="Nucleotide-diphospho-sugar transferases"/>
    <property type="match status" value="1"/>
</dbReference>
<evidence type="ECO:0000313" key="5">
    <source>
        <dbReference type="Proteomes" id="UP000002595"/>
    </source>
</evidence>
<protein>
    <submittedName>
        <fullName evidence="4">Glycosyl transferase, family 2</fullName>
    </submittedName>
</protein>
<evidence type="ECO:0000256" key="2">
    <source>
        <dbReference type="ARBA" id="ARBA00022679"/>
    </source>
</evidence>
<organism evidence="4 5">
    <name type="scientific">Pyrobaculum islandicum (strain DSM 4184 / JCM 9189 / GEO3)</name>
    <dbReference type="NCBI Taxonomy" id="384616"/>
    <lineage>
        <taxon>Archaea</taxon>
        <taxon>Thermoproteota</taxon>
        <taxon>Thermoprotei</taxon>
        <taxon>Thermoproteales</taxon>
        <taxon>Thermoproteaceae</taxon>
        <taxon>Pyrobaculum</taxon>
    </lineage>
</organism>
<dbReference type="KEGG" id="pis:Pisl_1457"/>
<dbReference type="InterPro" id="IPR001173">
    <property type="entry name" value="Glyco_trans_2-like"/>
</dbReference>
<dbReference type="Gene3D" id="3.90.550.10">
    <property type="entry name" value="Spore Coat Polysaccharide Biosynthesis Protein SpsA, Chain A"/>
    <property type="match status" value="1"/>
</dbReference>
<keyword evidence="5" id="KW-1185">Reference proteome</keyword>
<proteinExistence type="predicted"/>
<dbReference type="RefSeq" id="WP_011763188.1">
    <property type="nucleotide sequence ID" value="NC_008701.1"/>
</dbReference>
<dbReference type="Pfam" id="PF00535">
    <property type="entry name" value="Glycos_transf_2"/>
    <property type="match status" value="1"/>
</dbReference>
<name>A1RUI1_PYRIL</name>
<dbReference type="AlphaFoldDB" id="A1RUI1"/>
<evidence type="ECO:0000256" key="1">
    <source>
        <dbReference type="ARBA" id="ARBA00022676"/>
    </source>
</evidence>
<dbReference type="CAZy" id="GT2">
    <property type="family name" value="Glycosyltransferase Family 2"/>
</dbReference>
<evidence type="ECO:0000259" key="3">
    <source>
        <dbReference type="Pfam" id="PF00535"/>
    </source>
</evidence>
<dbReference type="OrthoDB" id="43988at2157"/>
<dbReference type="InterPro" id="IPR029044">
    <property type="entry name" value="Nucleotide-diphossugar_trans"/>
</dbReference>
<keyword evidence="2 4" id="KW-0808">Transferase</keyword>
<dbReference type="STRING" id="384616.Pisl_1457"/>
<dbReference type="HOGENOM" id="CLU_062567_0_0_2"/>
<dbReference type="PANTHER" id="PTHR43630">
    <property type="entry name" value="POLY-BETA-1,6-N-ACETYL-D-GLUCOSAMINE SYNTHASE"/>
    <property type="match status" value="1"/>
</dbReference>
<dbReference type="eggNOG" id="arCOG01389">
    <property type="taxonomic scope" value="Archaea"/>
</dbReference>
<dbReference type="PANTHER" id="PTHR43630:SF1">
    <property type="entry name" value="POLY-BETA-1,6-N-ACETYL-D-GLUCOSAMINE SYNTHASE"/>
    <property type="match status" value="1"/>
</dbReference>
<dbReference type="GO" id="GO:0016757">
    <property type="term" value="F:glycosyltransferase activity"/>
    <property type="evidence" value="ECO:0007669"/>
    <property type="project" value="UniProtKB-KW"/>
</dbReference>
<dbReference type="EMBL" id="CP000504">
    <property type="protein sequence ID" value="ABL88613.1"/>
    <property type="molecule type" value="Genomic_DNA"/>
</dbReference>
<accession>A1RUI1</accession>
<dbReference type="GeneID" id="4618204"/>